<reference evidence="1" key="2">
    <citation type="journal article" date="2021" name="World Allergy Organ. J.">
        <title>Chromosome-level assembly of Dermatophagoides farinae genome and transcriptome reveals two novel allergens Der f 37 and Der f 39.</title>
        <authorList>
            <person name="Chen J."/>
            <person name="Cai Z."/>
            <person name="Fan D."/>
            <person name="Hu J."/>
            <person name="Hou Y."/>
            <person name="He Y."/>
            <person name="Zhang Z."/>
            <person name="Zhao Z."/>
            <person name="Gao P."/>
            <person name="Hu W."/>
            <person name="Sun J."/>
            <person name="Li J."/>
            <person name="Ji K."/>
        </authorList>
    </citation>
    <scope>NUCLEOTIDE SEQUENCE</scope>
    <source>
        <strain evidence="1">JKM2019</strain>
    </source>
</reference>
<dbReference type="Proteomes" id="UP000828236">
    <property type="component" value="Unassembled WGS sequence"/>
</dbReference>
<accession>A0A9D4NV25</accession>
<evidence type="ECO:0000313" key="1">
    <source>
        <dbReference type="EMBL" id="KAH7638794.1"/>
    </source>
</evidence>
<organism evidence="1">
    <name type="scientific">Dermatophagoides farinae</name>
    <name type="common">American house dust mite</name>
    <dbReference type="NCBI Taxonomy" id="6954"/>
    <lineage>
        <taxon>Eukaryota</taxon>
        <taxon>Metazoa</taxon>
        <taxon>Ecdysozoa</taxon>
        <taxon>Arthropoda</taxon>
        <taxon>Chelicerata</taxon>
        <taxon>Arachnida</taxon>
        <taxon>Acari</taxon>
        <taxon>Acariformes</taxon>
        <taxon>Sarcoptiformes</taxon>
        <taxon>Astigmata</taxon>
        <taxon>Psoroptidia</taxon>
        <taxon>Analgoidea</taxon>
        <taxon>Pyroglyphidae</taxon>
        <taxon>Dermatophagoidinae</taxon>
        <taxon>Dermatophagoides</taxon>
    </lineage>
</organism>
<comment type="caution">
    <text evidence="1">The sequence shown here is derived from an EMBL/GenBank/DDBJ whole genome shotgun (WGS) entry which is preliminary data.</text>
</comment>
<proteinExistence type="predicted"/>
<gene>
    <name evidence="1" type="ORF">HUG17_2827</name>
</gene>
<name>A0A9D4NV25_DERFA</name>
<sequence length="69" mass="7876">MISVINQLQLLLEEDYCQEDFECEDNYCDLKLALDKNIINGDNSFENLLICDLTATTCDANNVKTKPSR</sequence>
<dbReference type="AlphaFoldDB" id="A0A9D4NV25"/>
<protein>
    <submittedName>
        <fullName evidence="1">Uncharacterized protein</fullName>
    </submittedName>
</protein>
<reference evidence="1" key="1">
    <citation type="submission" date="2020-06" db="EMBL/GenBank/DDBJ databases">
        <authorList>
            <person name="Ji K."/>
            <person name="Li J."/>
        </authorList>
    </citation>
    <scope>NUCLEOTIDE SEQUENCE</scope>
    <source>
        <strain evidence="1">JKM2019</strain>
        <tissue evidence="1">Whole body</tissue>
    </source>
</reference>
<dbReference type="EMBL" id="SDOV01000007">
    <property type="protein sequence ID" value="KAH7638794.1"/>
    <property type="molecule type" value="Genomic_DNA"/>
</dbReference>